<comment type="caution">
    <text evidence="1">The sequence shown here is derived from an EMBL/GenBank/DDBJ whole genome shotgun (WGS) entry which is preliminary data.</text>
</comment>
<dbReference type="InterPro" id="IPR036390">
    <property type="entry name" value="WH_DNA-bd_sf"/>
</dbReference>
<dbReference type="EMBL" id="LAZR01061869">
    <property type="protein sequence ID" value="KKK62705.1"/>
    <property type="molecule type" value="Genomic_DNA"/>
</dbReference>
<sequence length="334" mass="38934">MSNNVKNNVKRANVLDLITNGSKPGGIAQHTHTSETSIYRLLKRMRKDGLLTSNNELTEHGTEHVKKFMAVSSDVKFNIKDNDIRLHNVQVTIKILHKPRGYDYRKNNMIAMKVRDYDLTNLNNNYKEQFKVNDVTVKTNIDSIELFPKDIYAETEQQASKRLMDIVFEVIKRIENLYHVTLIKDNYCNIRISRQHYALVRNQLAKLYRNEHKGSVFRVFDEGDGKVRLVVDISQGPEFEAEHPSKSPSDINKCQTFFKDIIDKEHDLPSDTKGMIHELALVSKNTIQRQENSLLIEQEYARNMKTHVKVMKGIEKSFNKFNTLLTQKKLKEWL</sequence>
<evidence type="ECO:0000313" key="1">
    <source>
        <dbReference type="EMBL" id="KKK62705.1"/>
    </source>
</evidence>
<organism evidence="1">
    <name type="scientific">marine sediment metagenome</name>
    <dbReference type="NCBI Taxonomy" id="412755"/>
    <lineage>
        <taxon>unclassified sequences</taxon>
        <taxon>metagenomes</taxon>
        <taxon>ecological metagenomes</taxon>
    </lineage>
</organism>
<proteinExistence type="predicted"/>
<name>A0A0F8XNF7_9ZZZZ</name>
<dbReference type="AlphaFoldDB" id="A0A0F8XNF7"/>
<reference evidence="1" key="1">
    <citation type="journal article" date="2015" name="Nature">
        <title>Complex archaea that bridge the gap between prokaryotes and eukaryotes.</title>
        <authorList>
            <person name="Spang A."/>
            <person name="Saw J.H."/>
            <person name="Jorgensen S.L."/>
            <person name="Zaremba-Niedzwiedzka K."/>
            <person name="Martijn J."/>
            <person name="Lind A.E."/>
            <person name="van Eijk R."/>
            <person name="Schleper C."/>
            <person name="Guy L."/>
            <person name="Ettema T.J."/>
        </authorList>
    </citation>
    <scope>NUCLEOTIDE SEQUENCE</scope>
</reference>
<gene>
    <name evidence="1" type="ORF">LCGC14_3001660</name>
</gene>
<dbReference type="SUPFAM" id="SSF46785">
    <property type="entry name" value="Winged helix' DNA-binding domain"/>
    <property type="match status" value="1"/>
</dbReference>
<protein>
    <submittedName>
        <fullName evidence="1">Uncharacterized protein</fullName>
    </submittedName>
</protein>
<accession>A0A0F8XNF7</accession>